<keyword evidence="4" id="KW-0677">Repeat</keyword>
<dbReference type="Proteomes" id="UP000324897">
    <property type="component" value="Chromosome 1"/>
</dbReference>
<evidence type="ECO:0000256" key="4">
    <source>
        <dbReference type="ARBA" id="ARBA00022737"/>
    </source>
</evidence>
<evidence type="ECO:0000256" key="7">
    <source>
        <dbReference type="PROSITE-ProRule" id="PRU10141"/>
    </source>
</evidence>
<dbReference type="AlphaFoldDB" id="A0A5J9VAT9"/>
<dbReference type="EMBL" id="RWGY01000011">
    <property type="protein sequence ID" value="TVU33065.1"/>
    <property type="molecule type" value="Genomic_DNA"/>
</dbReference>
<sequence>FAPAIPSSMERLKGLEVLDLAHNNLSGNIPEFLGRMKSLVNGNQGLCGGIPELKLPLCSTSADTTKKRSSYADLVHATKGFASENLIGVGSFGSVYKGGMMIHNQQVIIAVKVLNLSNMGLLKVLLRNGHDFKALV</sequence>
<dbReference type="SUPFAM" id="SSF52058">
    <property type="entry name" value="L domain-like"/>
    <property type="match status" value="1"/>
</dbReference>
<organism evidence="8 9">
    <name type="scientific">Eragrostis curvula</name>
    <name type="common">weeping love grass</name>
    <dbReference type="NCBI Taxonomy" id="38414"/>
    <lineage>
        <taxon>Eukaryota</taxon>
        <taxon>Viridiplantae</taxon>
        <taxon>Streptophyta</taxon>
        <taxon>Embryophyta</taxon>
        <taxon>Tracheophyta</taxon>
        <taxon>Spermatophyta</taxon>
        <taxon>Magnoliopsida</taxon>
        <taxon>Liliopsida</taxon>
        <taxon>Poales</taxon>
        <taxon>Poaceae</taxon>
        <taxon>PACMAD clade</taxon>
        <taxon>Chloridoideae</taxon>
        <taxon>Eragrostideae</taxon>
        <taxon>Eragrostidinae</taxon>
        <taxon>Eragrostis</taxon>
    </lineage>
</organism>
<evidence type="ECO:0000256" key="1">
    <source>
        <dbReference type="ARBA" id="ARBA00004162"/>
    </source>
</evidence>
<dbReference type="SUPFAM" id="SSF56112">
    <property type="entry name" value="Protein kinase-like (PK-like)"/>
    <property type="match status" value="1"/>
</dbReference>
<dbReference type="PANTHER" id="PTHR27008:SF596">
    <property type="entry name" value="OS02G0215500 PROTEIN"/>
    <property type="match status" value="1"/>
</dbReference>
<keyword evidence="3" id="KW-0812">Transmembrane</keyword>
<feature type="non-terminal residue" evidence="8">
    <location>
        <position position="1"/>
    </location>
</feature>
<gene>
    <name evidence="8" type="ORF">EJB05_24849</name>
</gene>
<protein>
    <recommendedName>
        <fullName evidence="10">Protein kinase domain-containing protein</fullName>
    </recommendedName>
</protein>
<dbReference type="InterPro" id="IPR032675">
    <property type="entry name" value="LRR_dom_sf"/>
</dbReference>
<keyword evidence="2" id="KW-0433">Leucine-rich repeat</keyword>
<evidence type="ECO:0000256" key="6">
    <source>
        <dbReference type="ARBA" id="ARBA00023136"/>
    </source>
</evidence>
<evidence type="ECO:0008006" key="10">
    <source>
        <dbReference type="Google" id="ProtNLM"/>
    </source>
</evidence>
<keyword evidence="7" id="KW-0547">Nucleotide-binding</keyword>
<dbReference type="Gramene" id="TVU33065">
    <property type="protein sequence ID" value="TVU33065"/>
    <property type="gene ID" value="EJB05_24849"/>
</dbReference>
<comment type="subcellular location">
    <subcellularLocation>
        <location evidence="1">Cell membrane</location>
        <topology evidence="1">Single-pass membrane protein</topology>
    </subcellularLocation>
</comment>
<dbReference type="InterPro" id="IPR011009">
    <property type="entry name" value="Kinase-like_dom_sf"/>
</dbReference>
<evidence type="ECO:0000256" key="2">
    <source>
        <dbReference type="ARBA" id="ARBA00022614"/>
    </source>
</evidence>
<reference evidence="8 9" key="1">
    <citation type="journal article" date="2019" name="Sci. Rep.">
        <title>A high-quality genome of Eragrostis curvula grass provides insights into Poaceae evolution and supports new strategies to enhance forage quality.</title>
        <authorList>
            <person name="Carballo J."/>
            <person name="Santos B.A.C.M."/>
            <person name="Zappacosta D."/>
            <person name="Garbus I."/>
            <person name="Selva J.P."/>
            <person name="Gallo C.A."/>
            <person name="Diaz A."/>
            <person name="Albertini E."/>
            <person name="Caccamo M."/>
            <person name="Echenique V."/>
        </authorList>
    </citation>
    <scope>NUCLEOTIDE SEQUENCE [LARGE SCALE GENOMIC DNA]</scope>
    <source>
        <strain evidence="9">cv. Victoria</strain>
        <tissue evidence="8">Leaf</tissue>
    </source>
</reference>
<keyword evidence="5" id="KW-1133">Transmembrane helix</keyword>
<keyword evidence="7" id="KW-0067">ATP-binding</keyword>
<dbReference type="Pfam" id="PF00560">
    <property type="entry name" value="LRR_1"/>
    <property type="match status" value="1"/>
</dbReference>
<evidence type="ECO:0000256" key="5">
    <source>
        <dbReference type="ARBA" id="ARBA00022989"/>
    </source>
</evidence>
<dbReference type="GO" id="GO:0005524">
    <property type="term" value="F:ATP binding"/>
    <property type="evidence" value="ECO:0007669"/>
    <property type="project" value="UniProtKB-UniRule"/>
</dbReference>
<dbReference type="InterPro" id="IPR017441">
    <property type="entry name" value="Protein_kinase_ATP_BS"/>
</dbReference>
<dbReference type="Gene3D" id="3.30.200.20">
    <property type="entry name" value="Phosphorylase Kinase, domain 1"/>
    <property type="match status" value="1"/>
</dbReference>
<name>A0A5J9VAT9_9POAL</name>
<dbReference type="PROSITE" id="PS00107">
    <property type="entry name" value="PROTEIN_KINASE_ATP"/>
    <property type="match status" value="1"/>
</dbReference>
<dbReference type="GO" id="GO:0005886">
    <property type="term" value="C:plasma membrane"/>
    <property type="evidence" value="ECO:0007669"/>
    <property type="project" value="UniProtKB-SubCell"/>
</dbReference>
<dbReference type="PANTHER" id="PTHR27008">
    <property type="entry name" value="OS04G0122200 PROTEIN"/>
    <property type="match status" value="1"/>
</dbReference>
<accession>A0A5J9VAT9</accession>
<evidence type="ECO:0000313" key="8">
    <source>
        <dbReference type="EMBL" id="TVU33065.1"/>
    </source>
</evidence>
<dbReference type="InterPro" id="IPR051809">
    <property type="entry name" value="Plant_receptor-like_S/T_kinase"/>
</dbReference>
<evidence type="ECO:0000256" key="3">
    <source>
        <dbReference type="ARBA" id="ARBA00022692"/>
    </source>
</evidence>
<keyword evidence="9" id="KW-1185">Reference proteome</keyword>
<dbReference type="InterPro" id="IPR001611">
    <property type="entry name" value="Leu-rich_rpt"/>
</dbReference>
<keyword evidence="6" id="KW-0472">Membrane</keyword>
<feature type="binding site" evidence="7">
    <location>
        <position position="112"/>
    </location>
    <ligand>
        <name>ATP</name>
        <dbReference type="ChEBI" id="CHEBI:30616"/>
    </ligand>
</feature>
<comment type="caution">
    <text evidence="8">The sequence shown here is derived from an EMBL/GenBank/DDBJ whole genome shotgun (WGS) entry which is preliminary data.</text>
</comment>
<dbReference type="Gene3D" id="3.80.10.10">
    <property type="entry name" value="Ribonuclease Inhibitor"/>
    <property type="match status" value="1"/>
</dbReference>
<dbReference type="OrthoDB" id="693517at2759"/>
<evidence type="ECO:0000313" key="9">
    <source>
        <dbReference type="Proteomes" id="UP000324897"/>
    </source>
</evidence>
<proteinExistence type="predicted"/>